<feature type="region of interest" description="Disordered" evidence="2">
    <location>
        <begin position="181"/>
        <end position="230"/>
    </location>
</feature>
<dbReference type="Gene3D" id="3.30.160.60">
    <property type="entry name" value="Classic Zinc Finger"/>
    <property type="match status" value="1"/>
</dbReference>
<evidence type="ECO:0000256" key="2">
    <source>
        <dbReference type="SAM" id="MobiDB-lite"/>
    </source>
</evidence>
<dbReference type="InterPro" id="IPR057026">
    <property type="entry name" value="Znf-C2H2_ascomycetes"/>
</dbReference>
<protein>
    <recommendedName>
        <fullName evidence="3">C2H2-type domain-containing protein</fullName>
    </recommendedName>
</protein>
<keyword evidence="1" id="KW-0862">Zinc</keyword>
<feature type="domain" description="C2H2-type" evidence="3">
    <location>
        <begin position="796"/>
        <end position="819"/>
    </location>
</feature>
<name>A0AAJ0FCP8_9PEZI</name>
<dbReference type="PROSITE" id="PS00028">
    <property type="entry name" value="ZINC_FINGER_C2H2_1"/>
    <property type="match status" value="1"/>
</dbReference>
<dbReference type="EMBL" id="MU839829">
    <property type="protein sequence ID" value="KAK1758578.1"/>
    <property type="molecule type" value="Genomic_DNA"/>
</dbReference>
<dbReference type="PANTHER" id="PTHR35392">
    <property type="entry name" value="ZN(II)2CYS6 TRANSCRIPTION FACTOR (EUROFUNG)-RELATED-RELATED"/>
    <property type="match status" value="1"/>
</dbReference>
<dbReference type="InterPro" id="IPR013087">
    <property type="entry name" value="Znf_C2H2_type"/>
</dbReference>
<feature type="compositionally biased region" description="Polar residues" evidence="2">
    <location>
        <begin position="207"/>
        <end position="217"/>
    </location>
</feature>
<dbReference type="Pfam" id="PF24537">
    <property type="entry name" value="zf-C2H2_fungi"/>
    <property type="match status" value="1"/>
</dbReference>
<keyword evidence="1" id="KW-0479">Metal-binding</keyword>
<accession>A0AAJ0FCP8</accession>
<keyword evidence="5" id="KW-1185">Reference proteome</keyword>
<organism evidence="4 5">
    <name type="scientific">Echria macrotheca</name>
    <dbReference type="NCBI Taxonomy" id="438768"/>
    <lineage>
        <taxon>Eukaryota</taxon>
        <taxon>Fungi</taxon>
        <taxon>Dikarya</taxon>
        <taxon>Ascomycota</taxon>
        <taxon>Pezizomycotina</taxon>
        <taxon>Sordariomycetes</taxon>
        <taxon>Sordariomycetidae</taxon>
        <taxon>Sordariales</taxon>
        <taxon>Schizotheciaceae</taxon>
        <taxon>Echria</taxon>
    </lineage>
</organism>
<sequence length="923" mass="103070">MDIDFEFDSLSWTDELDLDVNFDLDEPSNQQVFDSVPVDFLFSEDESALSGLVRHEHMSDTHMHDAMMPVMVHDVQWHAPPVEDPTPERLRNQLSLLSEGSCGDELVFKNCDSSKAMLLHGLSIEFGLNYSHDTSTGDVSIARATTGAMVPFQQATPSLMITSPFQGISFPAEAMATESVPPIVSDGNDRLARRSSRSQRISDSISKHVSTWKTSMSKGGGRRGPLTEDGRRDMKVLEGAGGACWRCKVLRRKCDAGSPCRCCLQSVPMPHLGDDAPLWPLIGCRRGPLRDALPLQVLCPAVRREAKMEEDDYMPRRSLDLADRCLLSSESQRLADMKAVLECASYKLSISDPSARQSFVGWIEAGRYRNNASLQKALIVEDESVTYTEMIATIAWELAENHGALALLEMRSWEEFINLLETASIYESEVGQTSLVMLSMICLRHCLQALRLYSAGLLLESEHIDCKPGLCQVQCIQDLSYYVERYISELSAVVFNKENMRDRRWWLSTFYSLCIQSYVRHALIAIEKQLCFETQDDVPSEDLTGMQYLHLAAVLFTAASAKYDPLLGGRLQYALTENSVIPETSVPELHHASARSACEVEKWPEIGIKTSYQFLRKLLQIGSLDFEQEQHDVQPIRTSISSGRLTPETLRPSTGSRSVKTATMVKLDVSPVVSATEQTELVEDVTSPKKASGNKRWSAETGLSLWSATSVSNASSLSLARTFLSDVTSIHEVMSIHEVASIHEVDETEVDGSAEAGADSAAVSGSTCLVCYCCPRAPQRFRTGEELTKHEAEKPYPCSRCKRRFKSPAEADRHTKAVHIKSHYWACKAMESPMTAFHQETYEDGTYDICGLCGGGFLRADTDQTGELVSHLEGVHHYGECNRDKEFYRVDNFRQHLKTTHVAKQGRWLKELEGRCRMNTTVN</sequence>
<evidence type="ECO:0000259" key="3">
    <source>
        <dbReference type="PROSITE" id="PS50157"/>
    </source>
</evidence>
<gene>
    <name evidence="4" type="ORF">QBC47DRAFT_421183</name>
</gene>
<dbReference type="Proteomes" id="UP001239445">
    <property type="component" value="Unassembled WGS sequence"/>
</dbReference>
<evidence type="ECO:0000313" key="4">
    <source>
        <dbReference type="EMBL" id="KAK1758578.1"/>
    </source>
</evidence>
<dbReference type="AlphaFoldDB" id="A0AAJ0FCP8"/>
<evidence type="ECO:0000313" key="5">
    <source>
        <dbReference type="Proteomes" id="UP001239445"/>
    </source>
</evidence>
<dbReference type="InterPro" id="IPR052973">
    <property type="entry name" value="Fungal_sec-metab_reg_TF"/>
</dbReference>
<dbReference type="SMART" id="SM00355">
    <property type="entry name" value="ZnF_C2H2"/>
    <property type="match status" value="2"/>
</dbReference>
<dbReference type="GO" id="GO:0008270">
    <property type="term" value="F:zinc ion binding"/>
    <property type="evidence" value="ECO:0007669"/>
    <property type="project" value="UniProtKB-KW"/>
</dbReference>
<dbReference type="PROSITE" id="PS50157">
    <property type="entry name" value="ZINC_FINGER_C2H2_2"/>
    <property type="match status" value="1"/>
</dbReference>
<keyword evidence="1" id="KW-0863">Zinc-finger</keyword>
<reference evidence="4" key="1">
    <citation type="submission" date="2023-06" db="EMBL/GenBank/DDBJ databases">
        <title>Genome-scale phylogeny and comparative genomics of the fungal order Sordariales.</title>
        <authorList>
            <consortium name="Lawrence Berkeley National Laboratory"/>
            <person name="Hensen N."/>
            <person name="Bonometti L."/>
            <person name="Westerberg I."/>
            <person name="Brannstrom I.O."/>
            <person name="Guillou S."/>
            <person name="Cros-Aarteil S."/>
            <person name="Calhoun S."/>
            <person name="Haridas S."/>
            <person name="Kuo A."/>
            <person name="Mondo S."/>
            <person name="Pangilinan J."/>
            <person name="Riley R."/>
            <person name="Labutti K."/>
            <person name="Andreopoulos B."/>
            <person name="Lipzen A."/>
            <person name="Chen C."/>
            <person name="Yanf M."/>
            <person name="Daum C."/>
            <person name="Ng V."/>
            <person name="Clum A."/>
            <person name="Steindorff A."/>
            <person name="Ohm R."/>
            <person name="Martin F."/>
            <person name="Silar P."/>
            <person name="Natvig D."/>
            <person name="Lalanne C."/>
            <person name="Gautier V."/>
            <person name="Ament-Velasquez S.L."/>
            <person name="Kruys A."/>
            <person name="Hutchinson M.I."/>
            <person name="Powell A.J."/>
            <person name="Barry K."/>
            <person name="Miller A.N."/>
            <person name="Grigoriev I.V."/>
            <person name="Debuchy R."/>
            <person name="Gladieux P."/>
            <person name="Thoren M.H."/>
            <person name="Johannesson H."/>
        </authorList>
    </citation>
    <scope>NUCLEOTIDE SEQUENCE</scope>
    <source>
        <strain evidence="4">PSN4</strain>
    </source>
</reference>
<comment type="caution">
    <text evidence="4">The sequence shown here is derived from an EMBL/GenBank/DDBJ whole genome shotgun (WGS) entry which is preliminary data.</text>
</comment>
<evidence type="ECO:0000256" key="1">
    <source>
        <dbReference type="PROSITE-ProRule" id="PRU00042"/>
    </source>
</evidence>
<proteinExistence type="predicted"/>